<gene>
    <name evidence="1" type="ORF">rCG_58010</name>
</gene>
<proteinExistence type="predicted"/>
<sequence length="51" mass="5786">MIIMLSEMSQTQKNIKISYLENLDLNIIVGRRPCGRGETKINITHVESIIA</sequence>
<dbReference type="AlphaFoldDB" id="A6J4M9"/>
<dbReference type="EMBL" id="CH473975">
    <property type="protein sequence ID" value="EDL95553.1"/>
    <property type="molecule type" value="Genomic_DNA"/>
</dbReference>
<protein>
    <submittedName>
        <fullName evidence="1">RCG58010</fullName>
    </submittedName>
</protein>
<organism evidence="1 2">
    <name type="scientific">Rattus norvegicus</name>
    <name type="common">Rat</name>
    <dbReference type="NCBI Taxonomy" id="10116"/>
    <lineage>
        <taxon>Eukaryota</taxon>
        <taxon>Metazoa</taxon>
        <taxon>Chordata</taxon>
        <taxon>Craniata</taxon>
        <taxon>Vertebrata</taxon>
        <taxon>Euteleostomi</taxon>
        <taxon>Mammalia</taxon>
        <taxon>Eutheria</taxon>
        <taxon>Euarchontoglires</taxon>
        <taxon>Glires</taxon>
        <taxon>Rodentia</taxon>
        <taxon>Myomorpha</taxon>
        <taxon>Muroidea</taxon>
        <taxon>Muridae</taxon>
        <taxon>Murinae</taxon>
        <taxon>Rattus</taxon>
    </lineage>
</organism>
<dbReference type="Proteomes" id="UP000234681">
    <property type="component" value="Chromosome 8"/>
</dbReference>
<evidence type="ECO:0000313" key="1">
    <source>
        <dbReference type="EMBL" id="EDL95553.1"/>
    </source>
</evidence>
<accession>A6J4M9</accession>
<evidence type="ECO:0000313" key="2">
    <source>
        <dbReference type="Proteomes" id="UP000234681"/>
    </source>
</evidence>
<reference evidence="2" key="1">
    <citation type="submission" date="2005-09" db="EMBL/GenBank/DDBJ databases">
        <authorList>
            <person name="Mural R.J."/>
            <person name="Li P.W."/>
            <person name="Adams M.D."/>
            <person name="Amanatides P.G."/>
            <person name="Baden-Tillson H."/>
            <person name="Barnstead M."/>
            <person name="Chin S.H."/>
            <person name="Dew I."/>
            <person name="Evans C.A."/>
            <person name="Ferriera S."/>
            <person name="Flanigan M."/>
            <person name="Fosler C."/>
            <person name="Glodek A."/>
            <person name="Gu Z."/>
            <person name="Holt R.A."/>
            <person name="Jennings D."/>
            <person name="Kraft C.L."/>
            <person name="Lu F."/>
            <person name="Nguyen T."/>
            <person name="Nusskern D.R."/>
            <person name="Pfannkoch C.M."/>
            <person name="Sitter C."/>
            <person name="Sutton G.G."/>
            <person name="Venter J.C."/>
            <person name="Wang Z."/>
            <person name="Woodage T."/>
            <person name="Zheng X.H."/>
            <person name="Zhong F."/>
        </authorList>
    </citation>
    <scope>NUCLEOTIDE SEQUENCE [LARGE SCALE GENOMIC DNA]</scope>
    <source>
        <strain>BN</strain>
        <strain evidence="2">Sprague-Dawley</strain>
    </source>
</reference>
<name>A6J4M9_RAT</name>